<feature type="transmembrane region" description="Helical" evidence="6">
    <location>
        <begin position="300"/>
        <end position="318"/>
    </location>
</feature>
<evidence type="ECO:0000256" key="4">
    <source>
        <dbReference type="ARBA" id="ARBA00023136"/>
    </source>
</evidence>
<evidence type="ECO:0000313" key="7">
    <source>
        <dbReference type="EMBL" id="KAK3176239.1"/>
    </source>
</evidence>
<evidence type="ECO:0008006" key="9">
    <source>
        <dbReference type="Google" id="ProtNLM"/>
    </source>
</evidence>
<dbReference type="Pfam" id="PF03547">
    <property type="entry name" value="Mem_trans"/>
    <property type="match status" value="1"/>
</dbReference>
<feature type="transmembrane region" description="Helical" evidence="6">
    <location>
        <begin position="408"/>
        <end position="428"/>
    </location>
</feature>
<dbReference type="Proteomes" id="UP001276659">
    <property type="component" value="Unassembled WGS sequence"/>
</dbReference>
<feature type="transmembrane region" description="Helical" evidence="6">
    <location>
        <begin position="338"/>
        <end position="363"/>
    </location>
</feature>
<feature type="region of interest" description="Disordered" evidence="5">
    <location>
        <begin position="159"/>
        <end position="220"/>
    </location>
</feature>
<gene>
    <name evidence="7" type="ORF">OEA41_007562</name>
</gene>
<evidence type="ECO:0000256" key="5">
    <source>
        <dbReference type="SAM" id="MobiDB-lite"/>
    </source>
</evidence>
<comment type="subcellular location">
    <subcellularLocation>
        <location evidence="1">Membrane</location>
        <topology evidence="1">Multi-pass membrane protein</topology>
    </subcellularLocation>
</comment>
<protein>
    <recommendedName>
        <fullName evidence="9">Auxin efflux carrier</fullName>
    </recommendedName>
</protein>
<evidence type="ECO:0000256" key="3">
    <source>
        <dbReference type="ARBA" id="ARBA00022989"/>
    </source>
</evidence>
<feature type="transmembrane region" description="Helical" evidence="6">
    <location>
        <begin position="53"/>
        <end position="77"/>
    </location>
</feature>
<evidence type="ECO:0000313" key="8">
    <source>
        <dbReference type="Proteomes" id="UP001276659"/>
    </source>
</evidence>
<dbReference type="GO" id="GO:0016020">
    <property type="term" value="C:membrane"/>
    <property type="evidence" value="ECO:0007669"/>
    <property type="project" value="UniProtKB-SubCell"/>
</dbReference>
<keyword evidence="2 6" id="KW-0812">Transmembrane</keyword>
<feature type="compositionally biased region" description="Acidic residues" evidence="5">
    <location>
        <begin position="201"/>
        <end position="211"/>
    </location>
</feature>
<proteinExistence type="predicted"/>
<dbReference type="AlphaFoldDB" id="A0AAD9ZFP9"/>
<evidence type="ECO:0000256" key="2">
    <source>
        <dbReference type="ARBA" id="ARBA00022692"/>
    </source>
</evidence>
<dbReference type="PANTHER" id="PTHR31794:SF4">
    <property type="entry name" value="AUXIN EFFLUX TRANSPORTER FAMILY PROTEIN (EUROFUNG)"/>
    <property type="match status" value="1"/>
</dbReference>
<dbReference type="PANTHER" id="PTHR31794">
    <property type="entry name" value="AUXIN EFFLUX TRANSPORTER FAMILY PROTEIN (EUROFUNG)"/>
    <property type="match status" value="1"/>
</dbReference>
<dbReference type="GO" id="GO:0005783">
    <property type="term" value="C:endoplasmic reticulum"/>
    <property type="evidence" value="ECO:0007669"/>
    <property type="project" value="TreeGrafter"/>
</dbReference>
<dbReference type="InterPro" id="IPR004776">
    <property type="entry name" value="Mem_transp_PIN-like"/>
</dbReference>
<reference evidence="7" key="1">
    <citation type="submission" date="2022-11" db="EMBL/GenBank/DDBJ databases">
        <title>Chromosomal genome sequence assembly and mating type (MAT) locus characterization of the leprose asexual lichenized fungus Lepraria neglecta (Nyl.) Erichsen.</title>
        <authorList>
            <person name="Allen J.L."/>
            <person name="Pfeffer B."/>
        </authorList>
    </citation>
    <scope>NUCLEOTIDE SEQUENCE</scope>
    <source>
        <strain evidence="7">Allen 5258</strain>
    </source>
</reference>
<evidence type="ECO:0000256" key="1">
    <source>
        <dbReference type="ARBA" id="ARBA00004141"/>
    </source>
</evidence>
<feature type="compositionally biased region" description="Basic and acidic residues" evidence="5">
    <location>
        <begin position="160"/>
        <end position="174"/>
    </location>
</feature>
<keyword evidence="3 6" id="KW-1133">Transmembrane helix</keyword>
<comment type="caution">
    <text evidence="7">The sequence shown here is derived from an EMBL/GenBank/DDBJ whole genome shotgun (WGS) entry which is preliminary data.</text>
</comment>
<dbReference type="EMBL" id="JASNWA010000004">
    <property type="protein sequence ID" value="KAK3176239.1"/>
    <property type="molecule type" value="Genomic_DNA"/>
</dbReference>
<name>A0AAD9ZFP9_9LECA</name>
<keyword evidence="8" id="KW-1185">Reference proteome</keyword>
<accession>A0AAD9ZFP9</accession>
<organism evidence="7 8">
    <name type="scientific">Lepraria neglecta</name>
    <dbReference type="NCBI Taxonomy" id="209136"/>
    <lineage>
        <taxon>Eukaryota</taxon>
        <taxon>Fungi</taxon>
        <taxon>Dikarya</taxon>
        <taxon>Ascomycota</taxon>
        <taxon>Pezizomycotina</taxon>
        <taxon>Lecanoromycetes</taxon>
        <taxon>OSLEUM clade</taxon>
        <taxon>Lecanoromycetidae</taxon>
        <taxon>Lecanorales</taxon>
        <taxon>Lecanorineae</taxon>
        <taxon>Stereocaulaceae</taxon>
        <taxon>Lepraria</taxon>
    </lineage>
</organism>
<sequence length="439" mass="47511">MPSELLTSFLGAIQASLSVLLVISYGVIAAQFDILKGDSTKQISTLCVRMFLPALLITNVGIWGLFYVLTSMLLGYIMTRVFKLPSWVTPAISFNNTTAIPLLLIESLSSTGILDDLLASDTDTTSAALMRAKSYFLVNAIISDSLTFAIGPKLLDGEEAPDKKVDENQSKPDDGPAGGTLFPRGAENNAEEGNGHTESNQQEDENEDNEQANEQTSLLPGPVVRARLVTERYGYDAGKNQFEKFPAWMQSFLHFSYAFLHAPLIGAVTGAILGLVPPLHKAFFGDPESGGIFTAWLTDSVKQIGGLFATLQIVVVGVKLSSSMRKMKRGEDSGTVPWVPLVFVTIMRFIVWPAISISMIYLLASHTNLLDADPILWFTMMLMPTGPPAMKLTALADVSGSTEMEKMSIAKFLCIMYTISPLICFTVVGSVKACKAAVA</sequence>
<evidence type="ECO:0000256" key="6">
    <source>
        <dbReference type="SAM" id="Phobius"/>
    </source>
</evidence>
<keyword evidence="4 6" id="KW-0472">Membrane</keyword>
<feature type="transmembrane region" description="Helical" evidence="6">
    <location>
        <begin position="258"/>
        <end position="280"/>
    </location>
</feature>
<dbReference type="GO" id="GO:0055085">
    <property type="term" value="P:transmembrane transport"/>
    <property type="evidence" value="ECO:0007669"/>
    <property type="project" value="InterPro"/>
</dbReference>